<keyword evidence="5" id="KW-0449">Lipoprotein</keyword>
<evidence type="ECO:0000256" key="6">
    <source>
        <dbReference type="SAM" id="SignalP"/>
    </source>
</evidence>
<name>A0ABR8N388_9BACL</name>
<dbReference type="SUPFAM" id="SSF53850">
    <property type="entry name" value="Periplasmic binding protein-like II"/>
    <property type="match status" value="1"/>
</dbReference>
<keyword evidence="4" id="KW-0564">Palmitate</keyword>
<evidence type="ECO:0000256" key="2">
    <source>
        <dbReference type="ARBA" id="ARBA00022729"/>
    </source>
</evidence>
<gene>
    <name evidence="7" type="ORF">H8B09_26405</name>
</gene>
<keyword evidence="8" id="KW-1185">Reference proteome</keyword>
<evidence type="ECO:0000256" key="3">
    <source>
        <dbReference type="ARBA" id="ARBA00023136"/>
    </source>
</evidence>
<feature type="chain" id="PRO_5046579371" evidence="6">
    <location>
        <begin position="24"/>
        <end position="426"/>
    </location>
</feature>
<keyword evidence="2 6" id="KW-0732">Signal</keyword>
<dbReference type="PROSITE" id="PS51257">
    <property type="entry name" value="PROKAR_LIPOPROTEIN"/>
    <property type="match status" value="1"/>
</dbReference>
<evidence type="ECO:0000256" key="4">
    <source>
        <dbReference type="ARBA" id="ARBA00023139"/>
    </source>
</evidence>
<dbReference type="Gene3D" id="3.40.190.10">
    <property type="entry name" value="Periplasmic binding protein-like II"/>
    <property type="match status" value="1"/>
</dbReference>
<evidence type="ECO:0000313" key="8">
    <source>
        <dbReference type="Proteomes" id="UP000609346"/>
    </source>
</evidence>
<comment type="caution">
    <text evidence="7">The sequence shown here is derived from an EMBL/GenBank/DDBJ whole genome shotgun (WGS) entry which is preliminary data.</text>
</comment>
<sequence>MMKKRIPILAAVFLLLSASIFSACSKDQEDKPDPNETYQLSFAASPPLPGVTMDLLKKQFPEITFEFVSLNPTQMKQRIEANDVPDIIMDIDRVTIPQELFDKVQYDMTPLIQQSEIDLNAFEPGLIDHVRSYGTGEQIYALPYSRYLYALYYNKTVFDQVGVPYPTDGMTWTDTLNLAKQFSNKMNIHGLEPIFTDLSFVSLIDQRGLSFLDAGTDRAQVDSDGWKQLFENIREIYSIAGNGMEYAGNVRAFTEQGKIAMALGYGLDFLQGGSASQDIDLVSFPTLDDVPSVGPGNRTLNLMLTAQSKNKQKAMEVIQYLLSPDVQLQNSKNGIAPVLADSEIMRAYGTEVQSIQGKHLEAFFQNKLPNIGAISPYEGTAYLTAGPFFQKAIDREQNLSEVLSAMKLAIDKSITELKNHTTSDLD</sequence>
<dbReference type="InterPro" id="IPR006059">
    <property type="entry name" value="SBP"/>
</dbReference>
<organism evidence="7 8">
    <name type="scientific">Paenibacillus terricola</name>
    <dbReference type="NCBI Taxonomy" id="2763503"/>
    <lineage>
        <taxon>Bacteria</taxon>
        <taxon>Bacillati</taxon>
        <taxon>Bacillota</taxon>
        <taxon>Bacilli</taxon>
        <taxon>Bacillales</taxon>
        <taxon>Paenibacillaceae</taxon>
        <taxon>Paenibacillus</taxon>
    </lineage>
</organism>
<evidence type="ECO:0000256" key="5">
    <source>
        <dbReference type="ARBA" id="ARBA00023288"/>
    </source>
</evidence>
<feature type="signal peptide" evidence="6">
    <location>
        <begin position="1"/>
        <end position="23"/>
    </location>
</feature>
<dbReference type="PANTHER" id="PTHR43649:SF33">
    <property type="entry name" value="POLYGALACTURONAN_RHAMNOGALACTURONAN-BINDING PROTEIN YTCQ"/>
    <property type="match status" value="1"/>
</dbReference>
<accession>A0ABR8N388</accession>
<evidence type="ECO:0000313" key="7">
    <source>
        <dbReference type="EMBL" id="MBD3922315.1"/>
    </source>
</evidence>
<reference evidence="7 8" key="1">
    <citation type="submission" date="2020-09" db="EMBL/GenBank/DDBJ databases">
        <title>Paenibacillus sp. strain PR3 16S rRNA gene Genome sequencing and assembly.</title>
        <authorList>
            <person name="Kim J."/>
        </authorList>
    </citation>
    <scope>NUCLEOTIDE SEQUENCE [LARGE SCALE GENOMIC DNA]</scope>
    <source>
        <strain evidence="7 8">PR3</strain>
    </source>
</reference>
<dbReference type="EMBL" id="JACXZA010000008">
    <property type="protein sequence ID" value="MBD3922315.1"/>
    <property type="molecule type" value="Genomic_DNA"/>
</dbReference>
<dbReference type="InterPro" id="IPR050490">
    <property type="entry name" value="Bact_solute-bd_prot1"/>
</dbReference>
<dbReference type="Proteomes" id="UP000609346">
    <property type="component" value="Unassembled WGS sequence"/>
</dbReference>
<dbReference type="RefSeq" id="WP_224754033.1">
    <property type="nucleotide sequence ID" value="NZ_JACXZA010000008.1"/>
</dbReference>
<proteinExistence type="predicted"/>
<dbReference type="PANTHER" id="PTHR43649">
    <property type="entry name" value="ARABINOSE-BINDING PROTEIN-RELATED"/>
    <property type="match status" value="1"/>
</dbReference>
<evidence type="ECO:0000256" key="1">
    <source>
        <dbReference type="ARBA" id="ARBA00022475"/>
    </source>
</evidence>
<protein>
    <submittedName>
        <fullName evidence="7">Extracellular solute-binding protein</fullName>
    </submittedName>
</protein>
<dbReference type="Pfam" id="PF01547">
    <property type="entry name" value="SBP_bac_1"/>
    <property type="match status" value="1"/>
</dbReference>
<keyword evidence="1" id="KW-1003">Cell membrane</keyword>
<keyword evidence="3" id="KW-0472">Membrane</keyword>